<dbReference type="InterPro" id="IPR043129">
    <property type="entry name" value="ATPase_NBD"/>
</dbReference>
<keyword evidence="16" id="KW-1185">Reference proteome</keyword>
<keyword evidence="7 12" id="KW-0067">ATP-binding</keyword>
<dbReference type="AlphaFoldDB" id="A0AAE0XM59"/>
<dbReference type="GO" id="GO:0006096">
    <property type="term" value="P:glycolytic process"/>
    <property type="evidence" value="ECO:0007669"/>
    <property type="project" value="UniProtKB-KW"/>
</dbReference>
<keyword evidence="4 12" id="KW-0808">Transferase</keyword>
<gene>
    <name evidence="15" type="ORF">RRG08_061872</name>
</gene>
<dbReference type="GO" id="GO:0005829">
    <property type="term" value="C:cytosol"/>
    <property type="evidence" value="ECO:0007669"/>
    <property type="project" value="TreeGrafter"/>
</dbReference>
<evidence type="ECO:0000256" key="2">
    <source>
        <dbReference type="ARBA" id="ARBA00005028"/>
    </source>
</evidence>
<comment type="caution">
    <text evidence="15">The sequence shown here is derived from an EMBL/GenBank/DDBJ whole genome shotgun (WGS) entry which is preliminary data.</text>
</comment>
<comment type="catalytic activity">
    <reaction evidence="10">
        <text>D-fructose + ATP = D-fructose 6-phosphate + ADP + H(+)</text>
        <dbReference type="Rhea" id="RHEA:16125"/>
        <dbReference type="ChEBI" id="CHEBI:15378"/>
        <dbReference type="ChEBI" id="CHEBI:30616"/>
        <dbReference type="ChEBI" id="CHEBI:37721"/>
        <dbReference type="ChEBI" id="CHEBI:61527"/>
        <dbReference type="ChEBI" id="CHEBI:456216"/>
        <dbReference type="EC" id="2.7.1.1"/>
    </reaction>
    <physiologicalReaction direction="left-to-right" evidence="10">
        <dbReference type="Rhea" id="RHEA:16126"/>
    </physiologicalReaction>
</comment>
<dbReference type="InterPro" id="IPR022672">
    <property type="entry name" value="Hexokinase_N"/>
</dbReference>
<evidence type="ECO:0000313" key="15">
    <source>
        <dbReference type="EMBL" id="KAK3696097.1"/>
    </source>
</evidence>
<keyword evidence="6 12" id="KW-0418">Kinase</keyword>
<dbReference type="InterPro" id="IPR019807">
    <property type="entry name" value="Hexokinase_BS"/>
</dbReference>
<reference evidence="15" key="1">
    <citation type="journal article" date="2023" name="G3 (Bethesda)">
        <title>A reference genome for the long-term kleptoplast-retaining sea slug Elysia crispata morphotype clarki.</title>
        <authorList>
            <person name="Eastman K.E."/>
            <person name="Pendleton A.L."/>
            <person name="Shaikh M.A."/>
            <person name="Suttiyut T."/>
            <person name="Ogas R."/>
            <person name="Tomko P."/>
            <person name="Gavelis G."/>
            <person name="Widhalm J.R."/>
            <person name="Wisecaver J.H."/>
        </authorList>
    </citation>
    <scope>NUCLEOTIDE SEQUENCE</scope>
    <source>
        <strain evidence="15">ECLA1</strain>
    </source>
</reference>
<dbReference type="PROSITE" id="PS51748">
    <property type="entry name" value="HEXOKINASE_2"/>
    <property type="match status" value="1"/>
</dbReference>
<dbReference type="SUPFAM" id="SSF53067">
    <property type="entry name" value="Actin-like ATPase domain"/>
    <property type="match status" value="2"/>
</dbReference>
<accession>A0AAE0XM59</accession>
<evidence type="ECO:0000256" key="4">
    <source>
        <dbReference type="ARBA" id="ARBA00022679"/>
    </source>
</evidence>
<dbReference type="GO" id="GO:0006006">
    <property type="term" value="P:glucose metabolic process"/>
    <property type="evidence" value="ECO:0007669"/>
    <property type="project" value="TreeGrafter"/>
</dbReference>
<comment type="similarity">
    <text evidence="3 12">Belongs to the hexokinase family.</text>
</comment>
<comment type="pathway">
    <text evidence="2">Carbohydrate metabolism; hexose metabolism.</text>
</comment>
<evidence type="ECO:0000256" key="10">
    <source>
        <dbReference type="ARBA" id="ARBA00047905"/>
    </source>
</evidence>
<protein>
    <recommendedName>
        <fullName evidence="12">Phosphotransferase</fullName>
        <ecNumber evidence="12">2.7.1.-</ecNumber>
    </recommendedName>
</protein>
<comment type="pathway">
    <text evidence="1">Carbohydrate degradation; glycolysis; D-glyceraldehyde 3-phosphate and glycerone phosphate from D-glucose: step 1/4.</text>
</comment>
<dbReference type="PROSITE" id="PS00378">
    <property type="entry name" value="HEXOKINASE_1"/>
    <property type="match status" value="1"/>
</dbReference>
<evidence type="ECO:0000313" key="16">
    <source>
        <dbReference type="Proteomes" id="UP001283361"/>
    </source>
</evidence>
<comment type="catalytic activity">
    <reaction evidence="11">
        <text>D-glucose + ATP = D-glucose 6-phosphate + ADP + H(+)</text>
        <dbReference type="Rhea" id="RHEA:17825"/>
        <dbReference type="ChEBI" id="CHEBI:4167"/>
        <dbReference type="ChEBI" id="CHEBI:15378"/>
        <dbReference type="ChEBI" id="CHEBI:30616"/>
        <dbReference type="ChEBI" id="CHEBI:61548"/>
        <dbReference type="ChEBI" id="CHEBI:456216"/>
        <dbReference type="EC" id="2.7.1.1"/>
    </reaction>
    <physiologicalReaction direction="left-to-right" evidence="11">
        <dbReference type="Rhea" id="RHEA:17826"/>
    </physiologicalReaction>
</comment>
<dbReference type="EC" id="2.7.1.-" evidence="12"/>
<dbReference type="FunFam" id="3.30.420.40:FF:000805">
    <property type="entry name" value="Hexokinase-2"/>
    <property type="match status" value="1"/>
</dbReference>
<dbReference type="EMBL" id="JAWDGP010008055">
    <property type="protein sequence ID" value="KAK3696097.1"/>
    <property type="molecule type" value="Genomic_DNA"/>
</dbReference>
<evidence type="ECO:0000256" key="6">
    <source>
        <dbReference type="ARBA" id="ARBA00022777"/>
    </source>
</evidence>
<keyword evidence="8 12" id="KW-0324">Glycolysis</keyword>
<dbReference type="GO" id="GO:0005524">
    <property type="term" value="F:ATP binding"/>
    <property type="evidence" value="ECO:0007669"/>
    <property type="project" value="UniProtKB-UniRule"/>
</dbReference>
<dbReference type="FunFam" id="3.40.367.20:FF:000020">
    <property type="entry name" value="Hexokinase-1"/>
    <property type="match status" value="1"/>
</dbReference>
<dbReference type="GO" id="GO:0008865">
    <property type="term" value="F:fructokinase activity"/>
    <property type="evidence" value="ECO:0007669"/>
    <property type="project" value="TreeGrafter"/>
</dbReference>
<dbReference type="GO" id="GO:0005739">
    <property type="term" value="C:mitochondrion"/>
    <property type="evidence" value="ECO:0007669"/>
    <property type="project" value="TreeGrafter"/>
</dbReference>
<feature type="domain" description="Hexokinase C-terminal" evidence="14">
    <location>
        <begin position="221"/>
        <end position="453"/>
    </location>
</feature>
<evidence type="ECO:0000256" key="11">
    <source>
        <dbReference type="ARBA" id="ARBA00048160"/>
    </source>
</evidence>
<dbReference type="Pfam" id="PF03727">
    <property type="entry name" value="Hexokinase_2"/>
    <property type="match status" value="1"/>
</dbReference>
<evidence type="ECO:0000256" key="8">
    <source>
        <dbReference type="ARBA" id="ARBA00023152"/>
    </source>
</evidence>
<evidence type="ECO:0000256" key="12">
    <source>
        <dbReference type="RuleBase" id="RU362007"/>
    </source>
</evidence>
<dbReference type="Gene3D" id="3.30.420.40">
    <property type="match status" value="1"/>
</dbReference>
<dbReference type="InterPro" id="IPR001312">
    <property type="entry name" value="Hexokinase"/>
</dbReference>
<evidence type="ECO:0000259" key="13">
    <source>
        <dbReference type="Pfam" id="PF00349"/>
    </source>
</evidence>
<dbReference type="PANTHER" id="PTHR19443:SF54">
    <property type="entry name" value="PHOSPHOTRANSFERASE"/>
    <property type="match status" value="1"/>
</dbReference>
<proteinExistence type="inferred from homology"/>
<dbReference type="PRINTS" id="PR00475">
    <property type="entry name" value="HEXOKINASE"/>
</dbReference>
<dbReference type="GO" id="GO:0005536">
    <property type="term" value="F:D-glucose binding"/>
    <property type="evidence" value="ECO:0007669"/>
    <property type="project" value="InterPro"/>
</dbReference>
<evidence type="ECO:0000259" key="14">
    <source>
        <dbReference type="Pfam" id="PF03727"/>
    </source>
</evidence>
<dbReference type="Proteomes" id="UP001283361">
    <property type="component" value="Unassembled WGS sequence"/>
</dbReference>
<dbReference type="GO" id="GO:0004340">
    <property type="term" value="F:glucokinase activity"/>
    <property type="evidence" value="ECO:0007669"/>
    <property type="project" value="TreeGrafter"/>
</dbReference>
<sequence length="467" mass="51657">MERFNIELDKDTRKKLDDVLQPIILRDNTVERIMSIFSKHMELANSPDENHRQKSDLLMGNSFIRELLDGTEQGDFLGLDLGGTNFRVVKVSFKDGQAETTTRYYTLLESVLCGPVAGVFDFIAESLADFVGRYSLNNLGKKVPLGFTFSFPSSQVSINQSVILHWTKTLRCPDGIGDDPVALLEAAIARKAKDLPVDIVAVMSDTVSTLMAGNYLDQNCRIGLILGTGCNAAFVEHISEIDKWTGDDKDPQHVIVNVELGSFGDSGCLDEFRTDYERELDKYSNHPSSFTFEKSCAGMYLGEFVRLILTRLIREGVLFNGTGEKLLEGRWKFTTSHVTDIESDQGTSTTKTMEVLEKFDLATIATAKDVAIVREVAEVASRRGAHWIATLMAVLVNHIALPDVTIAIDGSLFERHPKYHNSMMEILNKFCPKSKVKLILAKDGSGQGGAFGAISALRQAARDLRSA</sequence>
<evidence type="ECO:0000256" key="9">
    <source>
        <dbReference type="ARBA" id="ARBA00044613"/>
    </source>
</evidence>
<dbReference type="InterPro" id="IPR022673">
    <property type="entry name" value="Hexokinase_C"/>
</dbReference>
<dbReference type="Pfam" id="PF00349">
    <property type="entry name" value="Hexokinase_1"/>
    <property type="match status" value="1"/>
</dbReference>
<evidence type="ECO:0000256" key="5">
    <source>
        <dbReference type="ARBA" id="ARBA00022741"/>
    </source>
</evidence>
<keyword evidence="5 12" id="KW-0547">Nucleotide-binding</keyword>
<organism evidence="15 16">
    <name type="scientific">Elysia crispata</name>
    <name type="common">lettuce slug</name>
    <dbReference type="NCBI Taxonomy" id="231223"/>
    <lineage>
        <taxon>Eukaryota</taxon>
        <taxon>Metazoa</taxon>
        <taxon>Spiralia</taxon>
        <taxon>Lophotrochozoa</taxon>
        <taxon>Mollusca</taxon>
        <taxon>Gastropoda</taxon>
        <taxon>Heterobranchia</taxon>
        <taxon>Euthyneura</taxon>
        <taxon>Panpulmonata</taxon>
        <taxon>Sacoglossa</taxon>
        <taxon>Placobranchoidea</taxon>
        <taxon>Plakobranchidae</taxon>
        <taxon>Elysia</taxon>
    </lineage>
</organism>
<evidence type="ECO:0000256" key="7">
    <source>
        <dbReference type="ARBA" id="ARBA00022840"/>
    </source>
</evidence>
<name>A0AAE0XM59_9GAST</name>
<evidence type="ECO:0000256" key="3">
    <source>
        <dbReference type="ARBA" id="ARBA00009225"/>
    </source>
</evidence>
<evidence type="ECO:0000256" key="1">
    <source>
        <dbReference type="ARBA" id="ARBA00004888"/>
    </source>
</evidence>
<dbReference type="GO" id="GO:0001678">
    <property type="term" value="P:intracellular glucose homeostasis"/>
    <property type="evidence" value="ECO:0007669"/>
    <property type="project" value="InterPro"/>
</dbReference>
<dbReference type="PANTHER" id="PTHR19443">
    <property type="entry name" value="HEXOKINASE"/>
    <property type="match status" value="1"/>
</dbReference>
<dbReference type="Gene3D" id="3.40.367.20">
    <property type="match status" value="1"/>
</dbReference>
<feature type="domain" description="Hexokinase N-terminal" evidence="13">
    <location>
        <begin position="16"/>
        <end position="215"/>
    </location>
</feature>
<comment type="catalytic activity">
    <reaction evidence="9">
        <text>a D-hexose + ATP = a D-hexose 6-phosphate + ADP + H(+)</text>
        <dbReference type="Rhea" id="RHEA:22740"/>
        <dbReference type="ChEBI" id="CHEBI:4194"/>
        <dbReference type="ChEBI" id="CHEBI:15378"/>
        <dbReference type="ChEBI" id="CHEBI:30616"/>
        <dbReference type="ChEBI" id="CHEBI:229467"/>
        <dbReference type="ChEBI" id="CHEBI:456216"/>
        <dbReference type="EC" id="2.7.1.1"/>
    </reaction>
    <physiologicalReaction direction="left-to-right" evidence="9">
        <dbReference type="Rhea" id="RHEA:22741"/>
    </physiologicalReaction>
</comment>